<dbReference type="RefSeq" id="WP_227321656.1">
    <property type="nucleotide sequence ID" value="NZ_JAESVB010000005.1"/>
</dbReference>
<proteinExistence type="predicted"/>
<dbReference type="Gene3D" id="3.40.50.1820">
    <property type="entry name" value="alpha/beta hydrolase"/>
    <property type="match status" value="1"/>
</dbReference>
<dbReference type="Proteomes" id="UP000708298">
    <property type="component" value="Unassembled WGS sequence"/>
</dbReference>
<name>A0A963YSN9_9PROT</name>
<protein>
    <recommendedName>
        <fullName evidence="1">AB hydrolase-1 domain-containing protein</fullName>
    </recommendedName>
</protein>
<dbReference type="AlphaFoldDB" id="A0A963YSN9"/>
<reference evidence="2" key="2">
    <citation type="submission" date="2021-01" db="EMBL/GenBank/DDBJ databases">
        <authorList>
            <person name="Mieszkin S."/>
            <person name="Pouder E."/>
            <person name="Alain K."/>
        </authorList>
    </citation>
    <scope>NUCLEOTIDE SEQUENCE</scope>
    <source>
        <strain evidence="2">HW T2.11</strain>
    </source>
</reference>
<keyword evidence="3" id="KW-1185">Reference proteome</keyword>
<dbReference type="EMBL" id="JAESVB010000005">
    <property type="protein sequence ID" value="MCB8875994.1"/>
    <property type="molecule type" value="Genomic_DNA"/>
</dbReference>
<dbReference type="Pfam" id="PF12697">
    <property type="entry name" value="Abhydrolase_6"/>
    <property type="match status" value="1"/>
</dbReference>
<evidence type="ECO:0000313" key="3">
    <source>
        <dbReference type="Proteomes" id="UP000708298"/>
    </source>
</evidence>
<dbReference type="InterPro" id="IPR000073">
    <property type="entry name" value="AB_hydrolase_1"/>
</dbReference>
<comment type="caution">
    <text evidence="2">The sequence shown here is derived from an EMBL/GenBank/DDBJ whole genome shotgun (WGS) entry which is preliminary data.</text>
</comment>
<dbReference type="InterPro" id="IPR016986">
    <property type="entry name" value="UCP031982_abhydr"/>
</dbReference>
<reference evidence="2" key="1">
    <citation type="journal article" date="2021" name="Microorganisms">
        <title>Acidisoma silvae sp. nov. and Acidisomacellulosilytica sp. nov., Two Acidophilic Bacteria Isolated from Decaying Wood, Hydrolyzing Cellulose and Producing Poly-3-hydroxybutyrate.</title>
        <authorList>
            <person name="Mieszkin S."/>
            <person name="Pouder E."/>
            <person name="Uroz S."/>
            <person name="Simon-Colin C."/>
            <person name="Alain K."/>
        </authorList>
    </citation>
    <scope>NUCLEOTIDE SEQUENCE</scope>
    <source>
        <strain evidence="2">HW T2.11</strain>
    </source>
</reference>
<gene>
    <name evidence="2" type="ORF">ASILVAE211_12445</name>
</gene>
<accession>A0A963YSN9</accession>
<evidence type="ECO:0000259" key="1">
    <source>
        <dbReference type="Pfam" id="PF12697"/>
    </source>
</evidence>
<sequence length="351" mass="37966">MTGTLKIEPKKRRAMKVGLRTGLLLDNTPTSWSEDAPRPVRWSAWYPASDDAIAIVEKSDLFDIGTIARNAAINNRRPTYSTVLLSHGTGGAAISLNWLATRLAAEGYIVIGPDHHGNTVTEPFHPAGFAAWWERARDLTFALDALSTEGFLSGHIGGDISAIGFSLGGYTAMCLLGAVTDFELFKAWAHKNGARRGPPQFPDLPDLMPGLMMEPAFLESWARQSQSYKDSRVRRAILLAPAPPVRAFTPESLATITEPVTIMVGGDDHEAPADACAAWLNTQIPTSELYNLGDRVGHATFLGLGTDRSRKESPDLYVDNFGVDRALIHESVVALTLTALGFGSGISRNLL</sequence>
<dbReference type="PIRSF" id="PIRSF031982">
    <property type="entry name" value="UCP031982_abhydr"/>
    <property type="match status" value="1"/>
</dbReference>
<dbReference type="SUPFAM" id="SSF53474">
    <property type="entry name" value="alpha/beta-Hydrolases"/>
    <property type="match status" value="1"/>
</dbReference>
<dbReference type="InterPro" id="IPR029058">
    <property type="entry name" value="AB_hydrolase_fold"/>
</dbReference>
<evidence type="ECO:0000313" key="2">
    <source>
        <dbReference type="EMBL" id="MCB8875994.1"/>
    </source>
</evidence>
<feature type="domain" description="AB hydrolase-1" evidence="1">
    <location>
        <begin position="83"/>
        <end position="287"/>
    </location>
</feature>
<organism evidence="2 3">
    <name type="scientific">Acidisoma silvae</name>
    <dbReference type="NCBI Taxonomy" id="2802396"/>
    <lineage>
        <taxon>Bacteria</taxon>
        <taxon>Pseudomonadati</taxon>
        <taxon>Pseudomonadota</taxon>
        <taxon>Alphaproteobacteria</taxon>
        <taxon>Acetobacterales</taxon>
        <taxon>Acidocellaceae</taxon>
        <taxon>Acidisoma</taxon>
    </lineage>
</organism>